<dbReference type="AlphaFoldDB" id="A0A8S3R588"/>
<reference evidence="1" key="1">
    <citation type="submission" date="2021-03" db="EMBL/GenBank/DDBJ databases">
        <authorList>
            <person name="Bekaert M."/>
        </authorList>
    </citation>
    <scope>NUCLEOTIDE SEQUENCE</scope>
</reference>
<dbReference type="EMBL" id="CAJPWZ010000944">
    <property type="protein sequence ID" value="CAG2204365.1"/>
    <property type="molecule type" value="Genomic_DNA"/>
</dbReference>
<accession>A0A8S3R588</accession>
<sequence length="220" mass="24543">MVKLIVPPQWSLGHQSLEETGTIIDHDHATELENIVDVDVNHIEENLPSSSPMQTEVAADKDARPSKKIRKKGHQSLEETGTIIDHDHATELENNVDVNHIEENLPSSLPMQTDVAADKDARPSKKIRKKGHQSLEETGTIIDHDHTTELENIVDVDVNHIEENLPSSSPMQTDVAADKDARPSKKIRKKGMTIKTKHRKYLPLATGQPSISGIIHREET</sequence>
<name>A0A8S3R588_MYTED</name>
<organism evidence="1 2">
    <name type="scientific">Mytilus edulis</name>
    <name type="common">Blue mussel</name>
    <dbReference type="NCBI Taxonomy" id="6550"/>
    <lineage>
        <taxon>Eukaryota</taxon>
        <taxon>Metazoa</taxon>
        <taxon>Spiralia</taxon>
        <taxon>Lophotrochozoa</taxon>
        <taxon>Mollusca</taxon>
        <taxon>Bivalvia</taxon>
        <taxon>Autobranchia</taxon>
        <taxon>Pteriomorphia</taxon>
        <taxon>Mytilida</taxon>
        <taxon>Mytiloidea</taxon>
        <taxon>Mytilidae</taxon>
        <taxon>Mytilinae</taxon>
        <taxon>Mytilus</taxon>
    </lineage>
</organism>
<keyword evidence="2" id="KW-1185">Reference proteome</keyword>
<proteinExistence type="predicted"/>
<gene>
    <name evidence="1" type="ORF">MEDL_18826</name>
</gene>
<evidence type="ECO:0000313" key="1">
    <source>
        <dbReference type="EMBL" id="CAG2204365.1"/>
    </source>
</evidence>
<comment type="caution">
    <text evidence="1">The sequence shown here is derived from an EMBL/GenBank/DDBJ whole genome shotgun (WGS) entry which is preliminary data.</text>
</comment>
<protein>
    <submittedName>
        <fullName evidence="1">Uncharacterized protein</fullName>
    </submittedName>
</protein>
<dbReference type="OrthoDB" id="10413931at2759"/>
<evidence type="ECO:0000313" key="2">
    <source>
        <dbReference type="Proteomes" id="UP000683360"/>
    </source>
</evidence>
<dbReference type="Proteomes" id="UP000683360">
    <property type="component" value="Unassembled WGS sequence"/>
</dbReference>